<dbReference type="Pfam" id="PF08022">
    <property type="entry name" value="FAD_binding_8"/>
    <property type="match status" value="1"/>
</dbReference>
<evidence type="ECO:0000259" key="5">
    <source>
        <dbReference type="Pfam" id="PF08022"/>
    </source>
</evidence>
<dbReference type="InterPro" id="IPR039261">
    <property type="entry name" value="FNR_nucleotide-bd"/>
</dbReference>
<dbReference type="AlphaFoldDB" id="A0A8S9KUA0"/>
<dbReference type="Gene3D" id="1.10.238.10">
    <property type="entry name" value="EF-hand"/>
    <property type="match status" value="1"/>
</dbReference>
<dbReference type="PANTHER" id="PTHR11972:SF137">
    <property type="entry name" value="RESPIRATORY BURST OXIDASE HOMOLOG PROTEIN H-RELATED"/>
    <property type="match status" value="1"/>
</dbReference>
<dbReference type="Gene3D" id="3.40.50.80">
    <property type="entry name" value="Nucleotide-binding domain of ferredoxin-NADP reductase (FNR) module"/>
    <property type="match status" value="1"/>
</dbReference>
<organism evidence="7 8">
    <name type="scientific">Brassica cretica</name>
    <name type="common">Mustard</name>
    <dbReference type="NCBI Taxonomy" id="69181"/>
    <lineage>
        <taxon>Eukaryota</taxon>
        <taxon>Viridiplantae</taxon>
        <taxon>Streptophyta</taxon>
        <taxon>Embryophyta</taxon>
        <taxon>Tracheophyta</taxon>
        <taxon>Spermatophyta</taxon>
        <taxon>Magnoliopsida</taxon>
        <taxon>eudicotyledons</taxon>
        <taxon>Gunneridae</taxon>
        <taxon>Pentapetalae</taxon>
        <taxon>rosids</taxon>
        <taxon>malvids</taxon>
        <taxon>Brassicales</taxon>
        <taxon>Brassicaceae</taxon>
        <taxon>Brassiceae</taxon>
        <taxon>Brassica</taxon>
    </lineage>
</organism>
<evidence type="ECO:0000256" key="3">
    <source>
        <dbReference type="ARBA" id="ARBA00023002"/>
    </source>
</evidence>
<feature type="compositionally biased region" description="Basic and acidic residues" evidence="4">
    <location>
        <begin position="1"/>
        <end position="20"/>
    </location>
</feature>
<feature type="compositionally biased region" description="Polar residues" evidence="4">
    <location>
        <begin position="33"/>
        <end position="54"/>
    </location>
</feature>
<keyword evidence="1" id="KW-0285">Flavoprotein</keyword>
<dbReference type="GO" id="GO:0005886">
    <property type="term" value="C:plasma membrane"/>
    <property type="evidence" value="ECO:0007669"/>
    <property type="project" value="TreeGrafter"/>
</dbReference>
<evidence type="ECO:0000313" key="8">
    <source>
        <dbReference type="Proteomes" id="UP000712281"/>
    </source>
</evidence>
<dbReference type="InterPro" id="IPR000778">
    <property type="entry name" value="Cyt_b245_heavy_chain"/>
</dbReference>
<evidence type="ECO:0000256" key="2">
    <source>
        <dbReference type="ARBA" id="ARBA00022827"/>
    </source>
</evidence>
<dbReference type="GO" id="GO:0004601">
    <property type="term" value="F:peroxidase activity"/>
    <property type="evidence" value="ECO:0007669"/>
    <property type="project" value="InterPro"/>
</dbReference>
<dbReference type="PANTHER" id="PTHR11972">
    <property type="entry name" value="NADPH OXIDASE"/>
    <property type="match status" value="1"/>
</dbReference>
<feature type="domain" description="FAD-binding 8" evidence="5">
    <location>
        <begin position="121"/>
        <end position="207"/>
    </location>
</feature>
<dbReference type="SUPFAM" id="SSF63380">
    <property type="entry name" value="Riboflavin synthase domain-like"/>
    <property type="match status" value="1"/>
</dbReference>
<evidence type="ECO:0000313" key="7">
    <source>
        <dbReference type="EMBL" id="KAF2597999.1"/>
    </source>
</evidence>
<dbReference type="InterPro" id="IPR050369">
    <property type="entry name" value="RBOH/FRE"/>
</dbReference>
<keyword evidence="3" id="KW-0560">Oxidoreductase</keyword>
<proteinExistence type="predicted"/>
<gene>
    <name evidence="7" type="ORF">F2Q68_00007789</name>
</gene>
<sequence>MGDTSSKKPDINVKKNEGGLKKTASRGVGSIIRTLSVSNWRKSGNLGSPSTRKSGNLGPPGAAVLPKKGPQRVERTTSSAARGLQSLRFLDRTVTGKERDSWRSIENRFNQFSVDGKLPKEKHPFSITSAPGDDYLSVHIRALGDWTTELRNTFAKTCEPPPQAAAKPKPNSLMRMETRATGANPHIEESQVLFPKIFIKGPYGAPAQNYQKFDILLLVGLGIGATPFISILKDMLNHLKPGIPKVGEKYEGSVGGESVGGDSISGGGGKKFPQRAYFFWVTREQASFDWFKGVMDDIAEYDKTHVIEMHNYLTSMYEAGDARSALIAMVQKLQHAKNGVDIVSESRFSQGLNLHQFS</sequence>
<feature type="domain" description="Ferric reductase NAD binding" evidence="6">
    <location>
        <begin position="213"/>
        <end position="348"/>
    </location>
</feature>
<evidence type="ECO:0000256" key="1">
    <source>
        <dbReference type="ARBA" id="ARBA00022630"/>
    </source>
</evidence>
<dbReference type="CDD" id="cd06186">
    <property type="entry name" value="NOX_Duox_like_FAD_NADP"/>
    <property type="match status" value="1"/>
</dbReference>
<keyword evidence="2" id="KW-0274">FAD</keyword>
<dbReference type="Proteomes" id="UP000712281">
    <property type="component" value="Unassembled WGS sequence"/>
</dbReference>
<accession>A0A8S9KUA0</accession>
<dbReference type="SUPFAM" id="SSF52343">
    <property type="entry name" value="Ferredoxin reductase-like, C-terminal NADP-linked domain"/>
    <property type="match status" value="1"/>
</dbReference>
<comment type="caution">
    <text evidence="7">The sequence shown here is derived from an EMBL/GenBank/DDBJ whole genome shotgun (WGS) entry which is preliminary data.</text>
</comment>
<feature type="region of interest" description="Disordered" evidence="4">
    <location>
        <begin position="1"/>
        <end position="79"/>
    </location>
</feature>
<name>A0A8S9KUA0_BRACR</name>
<evidence type="ECO:0008006" key="9">
    <source>
        <dbReference type="Google" id="ProtNLM"/>
    </source>
</evidence>
<dbReference type="GO" id="GO:0046872">
    <property type="term" value="F:metal ion binding"/>
    <property type="evidence" value="ECO:0007669"/>
    <property type="project" value="UniProtKB-KW"/>
</dbReference>
<dbReference type="GO" id="GO:0016174">
    <property type="term" value="F:NAD(P)H oxidase H2O2-forming activity"/>
    <property type="evidence" value="ECO:0007669"/>
    <property type="project" value="TreeGrafter"/>
</dbReference>
<evidence type="ECO:0000259" key="6">
    <source>
        <dbReference type="Pfam" id="PF08030"/>
    </source>
</evidence>
<dbReference type="InterPro" id="IPR013121">
    <property type="entry name" value="Fe_red_NAD-bd_6"/>
</dbReference>
<dbReference type="Pfam" id="PF08030">
    <property type="entry name" value="NAD_binding_6"/>
    <property type="match status" value="1"/>
</dbReference>
<dbReference type="EMBL" id="QGKW02000717">
    <property type="protein sequence ID" value="KAF2597999.1"/>
    <property type="molecule type" value="Genomic_DNA"/>
</dbReference>
<protein>
    <recommendedName>
        <fullName evidence="9">FAD-binding FR-type domain-containing protein</fullName>
    </recommendedName>
</protein>
<evidence type="ECO:0000256" key="4">
    <source>
        <dbReference type="SAM" id="MobiDB-lite"/>
    </source>
</evidence>
<reference evidence="7" key="1">
    <citation type="submission" date="2019-12" db="EMBL/GenBank/DDBJ databases">
        <title>Genome sequencing and annotation of Brassica cretica.</title>
        <authorList>
            <person name="Studholme D.J."/>
            <person name="Sarris P.F."/>
        </authorList>
    </citation>
    <scope>NUCLEOTIDE SEQUENCE</scope>
    <source>
        <strain evidence="7">PFS-001/15</strain>
        <tissue evidence="7">Leaf</tissue>
    </source>
</reference>
<dbReference type="InterPro" id="IPR013112">
    <property type="entry name" value="FAD-bd_8"/>
</dbReference>
<dbReference type="PRINTS" id="PR00466">
    <property type="entry name" value="GP91PHOX"/>
</dbReference>
<dbReference type="InterPro" id="IPR017938">
    <property type="entry name" value="Riboflavin_synthase-like_b-brl"/>
</dbReference>